<name>A0A2G5F518_AQUCA</name>
<sequence length="272" mass="31347">MTSPRDACRLSLISKDFKSAADSDTVWEKFLPHETNEIILSQLQSESDESALINDVKSKKELYFTLCQNPILIEDGNMSFSLDKWSGKKCYMIAARRLRIAWKDTPEYWTWQSLPDCRFKEAPELRFVIWFEIRGRIETRILSPSTTYKAYLVYKLTKRAYGLDWPTKVTVHARAYGFDYECPGLEELTADMKNTACLTPRRKIKGEDAKSQEINEAVFPNESRVDGWLEMELGEFHCQGDEDGELEMICCQIRGATGGILVQGIEVRPKKE</sequence>
<reference evidence="1 2" key="1">
    <citation type="submission" date="2017-09" db="EMBL/GenBank/DDBJ databases">
        <title>WGS assembly of Aquilegia coerulea Goldsmith.</title>
        <authorList>
            <person name="Hodges S."/>
            <person name="Kramer E."/>
            <person name="Nordborg M."/>
            <person name="Tomkins J."/>
            <person name="Borevitz J."/>
            <person name="Derieg N."/>
            <person name="Yan J."/>
            <person name="Mihaltcheva S."/>
            <person name="Hayes R.D."/>
            <person name="Rokhsar D."/>
        </authorList>
    </citation>
    <scope>NUCLEOTIDE SEQUENCE [LARGE SCALE GENOMIC DNA]</scope>
    <source>
        <strain evidence="2">cv. Goldsmith</strain>
    </source>
</reference>
<accession>A0A2G5F518</accession>
<dbReference type="EMBL" id="KZ305019">
    <property type="protein sequence ID" value="PIA63121.1"/>
    <property type="molecule type" value="Genomic_DNA"/>
</dbReference>
<dbReference type="PANTHER" id="PTHR32278">
    <property type="entry name" value="F-BOX DOMAIN-CONTAINING PROTEIN"/>
    <property type="match status" value="1"/>
</dbReference>
<dbReference type="OrthoDB" id="1918565at2759"/>
<dbReference type="InParanoid" id="A0A2G5F518"/>
<dbReference type="AlphaFoldDB" id="A0A2G5F518"/>
<proteinExistence type="predicted"/>
<dbReference type="Pfam" id="PF14299">
    <property type="entry name" value="PP2"/>
    <property type="match status" value="1"/>
</dbReference>
<evidence type="ECO:0000313" key="2">
    <source>
        <dbReference type="Proteomes" id="UP000230069"/>
    </source>
</evidence>
<gene>
    <name evidence="1" type="ORF">AQUCO_00200860v1</name>
</gene>
<evidence type="ECO:0000313" key="1">
    <source>
        <dbReference type="EMBL" id="PIA63121.1"/>
    </source>
</evidence>
<dbReference type="InterPro" id="IPR036047">
    <property type="entry name" value="F-box-like_dom_sf"/>
</dbReference>
<organism evidence="1 2">
    <name type="scientific">Aquilegia coerulea</name>
    <name type="common">Rocky mountain columbine</name>
    <dbReference type="NCBI Taxonomy" id="218851"/>
    <lineage>
        <taxon>Eukaryota</taxon>
        <taxon>Viridiplantae</taxon>
        <taxon>Streptophyta</taxon>
        <taxon>Embryophyta</taxon>
        <taxon>Tracheophyta</taxon>
        <taxon>Spermatophyta</taxon>
        <taxon>Magnoliopsida</taxon>
        <taxon>Ranunculales</taxon>
        <taxon>Ranunculaceae</taxon>
        <taxon>Thalictroideae</taxon>
        <taxon>Aquilegia</taxon>
    </lineage>
</organism>
<dbReference type="PANTHER" id="PTHR32278:SF116">
    <property type="entry name" value="F-BOX PROTEIN PP2-B10-LIKE"/>
    <property type="match status" value="1"/>
</dbReference>
<keyword evidence="2" id="KW-1185">Reference proteome</keyword>
<dbReference type="STRING" id="218851.A0A2G5F518"/>
<protein>
    <recommendedName>
        <fullName evidence="3">F-box domain-containing protein</fullName>
    </recommendedName>
</protein>
<dbReference type="SUPFAM" id="SSF81383">
    <property type="entry name" value="F-box domain"/>
    <property type="match status" value="1"/>
</dbReference>
<dbReference type="CDD" id="cd22162">
    <property type="entry name" value="F-box_AtSKIP3-like"/>
    <property type="match status" value="1"/>
</dbReference>
<evidence type="ECO:0008006" key="3">
    <source>
        <dbReference type="Google" id="ProtNLM"/>
    </source>
</evidence>
<dbReference type="InterPro" id="IPR025886">
    <property type="entry name" value="PP2-like"/>
</dbReference>
<dbReference type="Proteomes" id="UP000230069">
    <property type="component" value="Unassembled WGS sequence"/>
</dbReference>